<comment type="subcellular location">
    <subcellularLocation>
        <location evidence="1">Nucleus</location>
    </subcellularLocation>
</comment>
<evidence type="ECO:0000256" key="6">
    <source>
        <dbReference type="ARBA" id="ARBA00022853"/>
    </source>
</evidence>
<accession>A0ABQ7G894</accession>
<keyword evidence="9" id="KW-0539">Nucleus</keyword>
<evidence type="ECO:0000256" key="3">
    <source>
        <dbReference type="ARBA" id="ARBA00012111"/>
    </source>
</evidence>
<dbReference type="Pfam" id="PF00850">
    <property type="entry name" value="Hist_deacetyl"/>
    <property type="match status" value="1"/>
</dbReference>
<feature type="compositionally biased region" description="Acidic residues" evidence="10">
    <location>
        <begin position="122"/>
        <end position="138"/>
    </location>
</feature>
<evidence type="ECO:0000256" key="4">
    <source>
        <dbReference type="ARBA" id="ARBA00022491"/>
    </source>
</evidence>
<gene>
    <name evidence="12" type="ORF">DUNSADRAFT_13976</name>
</gene>
<feature type="domain" description="Histone deacetylase" evidence="11">
    <location>
        <begin position="1"/>
        <end position="61"/>
    </location>
</feature>
<keyword evidence="4" id="KW-0678">Repressor</keyword>
<comment type="caution">
    <text evidence="12">The sequence shown here is derived from an EMBL/GenBank/DDBJ whole genome shotgun (WGS) entry which is preliminary data.</text>
</comment>
<organism evidence="12 13">
    <name type="scientific">Dunaliella salina</name>
    <name type="common">Green alga</name>
    <name type="synonym">Protococcus salinus</name>
    <dbReference type="NCBI Taxonomy" id="3046"/>
    <lineage>
        <taxon>Eukaryota</taxon>
        <taxon>Viridiplantae</taxon>
        <taxon>Chlorophyta</taxon>
        <taxon>core chlorophytes</taxon>
        <taxon>Chlorophyceae</taxon>
        <taxon>CS clade</taxon>
        <taxon>Chlamydomonadales</taxon>
        <taxon>Dunaliellaceae</taxon>
        <taxon>Dunaliella</taxon>
    </lineage>
</organism>
<evidence type="ECO:0000256" key="9">
    <source>
        <dbReference type="ARBA" id="ARBA00023242"/>
    </source>
</evidence>
<dbReference type="InterPro" id="IPR023696">
    <property type="entry name" value="Ureohydrolase_dom_sf"/>
</dbReference>
<proteinExistence type="inferred from homology"/>
<dbReference type="SUPFAM" id="SSF52768">
    <property type="entry name" value="Arginase/deacetylase"/>
    <property type="match status" value="1"/>
</dbReference>
<dbReference type="EC" id="3.5.1.98" evidence="3"/>
<keyword evidence="7" id="KW-0805">Transcription regulation</keyword>
<keyword evidence="6" id="KW-0156">Chromatin regulator</keyword>
<reference evidence="12" key="1">
    <citation type="submission" date="2017-08" db="EMBL/GenBank/DDBJ databases">
        <authorList>
            <person name="Polle J.E."/>
            <person name="Barry K."/>
            <person name="Cushman J."/>
            <person name="Schmutz J."/>
            <person name="Tran D."/>
            <person name="Hathwaick L.T."/>
            <person name="Yim W.C."/>
            <person name="Jenkins J."/>
            <person name="Mckie-Krisberg Z.M."/>
            <person name="Prochnik S."/>
            <person name="Lindquist E."/>
            <person name="Dockter R.B."/>
            <person name="Adam C."/>
            <person name="Molina H."/>
            <person name="Bunkerborg J."/>
            <person name="Jin E."/>
            <person name="Buchheim M."/>
            <person name="Magnuson J."/>
        </authorList>
    </citation>
    <scope>NUCLEOTIDE SEQUENCE</scope>
    <source>
        <strain evidence="12">CCAP 19/18</strain>
    </source>
</reference>
<evidence type="ECO:0000256" key="1">
    <source>
        <dbReference type="ARBA" id="ARBA00004123"/>
    </source>
</evidence>
<keyword evidence="13" id="KW-1185">Reference proteome</keyword>
<name>A0ABQ7G894_DUNSA</name>
<evidence type="ECO:0000256" key="2">
    <source>
        <dbReference type="ARBA" id="ARBA00007738"/>
    </source>
</evidence>
<dbReference type="PANTHER" id="PTHR10625:SF5">
    <property type="entry name" value="HISTONE DEACETYLASE"/>
    <property type="match status" value="1"/>
</dbReference>
<evidence type="ECO:0000313" key="12">
    <source>
        <dbReference type="EMBL" id="KAF5830828.1"/>
    </source>
</evidence>
<dbReference type="EMBL" id="MU070002">
    <property type="protein sequence ID" value="KAF5830828.1"/>
    <property type="molecule type" value="Genomic_DNA"/>
</dbReference>
<sequence>MVVVSVGFAAQGDFFGQTCISPACYAHMTHMLLGLAPCLFVLEGGYNLDATARCVEACLRVMLGARPPRLTNEYGGTKRMSKAGVGACMNAMQVQGEFWPSLASLNLNGWMAVIREHQEAASSDDEGTETETEDEEWT</sequence>
<evidence type="ECO:0000256" key="8">
    <source>
        <dbReference type="ARBA" id="ARBA00023163"/>
    </source>
</evidence>
<dbReference type="InterPro" id="IPR037138">
    <property type="entry name" value="His_deacetylse_dom_sf"/>
</dbReference>
<evidence type="ECO:0000256" key="10">
    <source>
        <dbReference type="SAM" id="MobiDB-lite"/>
    </source>
</evidence>
<comment type="similarity">
    <text evidence="2">Belongs to the histone deacetylase family. HD type 2 subfamily.</text>
</comment>
<feature type="region of interest" description="Disordered" evidence="10">
    <location>
        <begin position="119"/>
        <end position="138"/>
    </location>
</feature>
<keyword evidence="8" id="KW-0804">Transcription</keyword>
<protein>
    <recommendedName>
        <fullName evidence="3">histone deacetylase</fullName>
        <ecNumber evidence="3">3.5.1.98</ecNumber>
    </recommendedName>
</protein>
<evidence type="ECO:0000313" key="13">
    <source>
        <dbReference type="Proteomes" id="UP000815325"/>
    </source>
</evidence>
<dbReference type="Proteomes" id="UP000815325">
    <property type="component" value="Unassembled WGS sequence"/>
</dbReference>
<evidence type="ECO:0000256" key="5">
    <source>
        <dbReference type="ARBA" id="ARBA00022801"/>
    </source>
</evidence>
<dbReference type="PANTHER" id="PTHR10625">
    <property type="entry name" value="HISTONE DEACETYLASE HDAC1-RELATED"/>
    <property type="match status" value="1"/>
</dbReference>
<dbReference type="Gene3D" id="3.40.800.20">
    <property type="entry name" value="Histone deacetylase domain"/>
    <property type="match status" value="1"/>
</dbReference>
<evidence type="ECO:0000256" key="7">
    <source>
        <dbReference type="ARBA" id="ARBA00023015"/>
    </source>
</evidence>
<keyword evidence="5" id="KW-0378">Hydrolase</keyword>
<evidence type="ECO:0000259" key="11">
    <source>
        <dbReference type="Pfam" id="PF00850"/>
    </source>
</evidence>
<dbReference type="InterPro" id="IPR023801">
    <property type="entry name" value="His_deacetylse_dom"/>
</dbReference>